<dbReference type="NCBIfam" id="TIGR01494">
    <property type="entry name" value="ATPase_P-type"/>
    <property type="match status" value="1"/>
</dbReference>
<dbReference type="EMBL" id="JBAMMX010000002">
    <property type="protein sequence ID" value="KAK6945734.1"/>
    <property type="molecule type" value="Genomic_DNA"/>
</dbReference>
<evidence type="ECO:0000256" key="5">
    <source>
        <dbReference type="ARBA" id="ARBA00023136"/>
    </source>
</evidence>
<reference evidence="6 7" key="1">
    <citation type="submission" date="2023-12" db="EMBL/GenBank/DDBJ databases">
        <title>A high-quality genome assembly for Dillenia turbinata (Dilleniales).</title>
        <authorList>
            <person name="Chanderbali A."/>
        </authorList>
    </citation>
    <scope>NUCLEOTIDE SEQUENCE [LARGE SCALE GENOMIC DNA]</scope>
    <source>
        <strain evidence="6">LSX21</strain>
        <tissue evidence="6">Leaf</tissue>
    </source>
</reference>
<dbReference type="PANTHER" id="PTHR43520">
    <property type="entry name" value="ATP7, ISOFORM B"/>
    <property type="match status" value="1"/>
</dbReference>
<dbReference type="GO" id="GO:0016887">
    <property type="term" value="F:ATP hydrolysis activity"/>
    <property type="evidence" value="ECO:0007669"/>
    <property type="project" value="InterPro"/>
</dbReference>
<evidence type="ECO:0000256" key="2">
    <source>
        <dbReference type="ARBA" id="ARBA00022692"/>
    </source>
</evidence>
<dbReference type="Gene3D" id="3.40.50.1000">
    <property type="entry name" value="HAD superfamily/HAD-like"/>
    <property type="match status" value="1"/>
</dbReference>
<proteinExistence type="predicted"/>
<keyword evidence="7" id="KW-1185">Reference proteome</keyword>
<dbReference type="Proteomes" id="UP001370490">
    <property type="component" value="Unassembled WGS sequence"/>
</dbReference>
<accession>A0AAN8ZL98</accession>
<evidence type="ECO:0000256" key="1">
    <source>
        <dbReference type="ARBA" id="ARBA00004370"/>
    </source>
</evidence>
<protein>
    <submittedName>
        <fullName evidence="6">Uncharacterized protein</fullName>
    </submittedName>
</protein>
<keyword evidence="4" id="KW-1133">Transmembrane helix</keyword>
<dbReference type="SUPFAM" id="SSF56784">
    <property type="entry name" value="HAD-like"/>
    <property type="match status" value="1"/>
</dbReference>
<name>A0AAN8ZL98_9MAGN</name>
<sequence>MQLRLLIDKIRRQLTFMEEHGSGAVVTVTNRRISVGTLEGVQRSIFELEDFTNHYVVYVGVNNILAGLIFLEDQIRDDAGAVIKYLSMQGISTYMLSGDKKNAAEDVASVVGLKTLDYKSAHVLSGVKPDEKKFISKLQKDENIVVMVGDGINAAAALASSNVEVAIGGGVRATSEVSSIVLMGSKLSLLWKEGKKNVILETIVKKKKIAKNLTCWLCLRNWHLSIWQQNAEHLYAIQLMESFVHEKFANLRIHSYNLGSTKYNKVLDSSDSNTAVPLPHQLRIVMGKGGIRSPPPPVLEEKKRPLDVCYNCPKTPILEHKEFCELNLTITWLEGFPSFMWLICKSLIEMTTQIINYHTRLAHHTRQSN</sequence>
<evidence type="ECO:0000256" key="4">
    <source>
        <dbReference type="ARBA" id="ARBA00022989"/>
    </source>
</evidence>
<dbReference type="GO" id="GO:0043682">
    <property type="term" value="F:P-type divalent copper transporter activity"/>
    <property type="evidence" value="ECO:0007669"/>
    <property type="project" value="TreeGrafter"/>
</dbReference>
<keyword evidence="3" id="KW-1278">Translocase</keyword>
<comment type="subcellular location">
    <subcellularLocation>
        <location evidence="1">Membrane</location>
    </subcellularLocation>
</comment>
<dbReference type="GO" id="GO:0016020">
    <property type="term" value="C:membrane"/>
    <property type="evidence" value="ECO:0007669"/>
    <property type="project" value="UniProtKB-SubCell"/>
</dbReference>
<dbReference type="InterPro" id="IPR023214">
    <property type="entry name" value="HAD_sf"/>
</dbReference>
<keyword evidence="5" id="KW-0472">Membrane</keyword>
<dbReference type="InterPro" id="IPR001757">
    <property type="entry name" value="P_typ_ATPase"/>
</dbReference>
<evidence type="ECO:0000313" key="7">
    <source>
        <dbReference type="Proteomes" id="UP001370490"/>
    </source>
</evidence>
<dbReference type="AlphaFoldDB" id="A0AAN8ZL98"/>
<dbReference type="InterPro" id="IPR036412">
    <property type="entry name" value="HAD-like_sf"/>
</dbReference>
<dbReference type="GO" id="GO:0055070">
    <property type="term" value="P:copper ion homeostasis"/>
    <property type="evidence" value="ECO:0007669"/>
    <property type="project" value="TreeGrafter"/>
</dbReference>
<dbReference type="GO" id="GO:0005524">
    <property type="term" value="F:ATP binding"/>
    <property type="evidence" value="ECO:0007669"/>
    <property type="project" value="InterPro"/>
</dbReference>
<dbReference type="PRINTS" id="PR00119">
    <property type="entry name" value="CATATPASE"/>
</dbReference>
<keyword evidence="2" id="KW-0812">Transmembrane</keyword>
<dbReference type="GO" id="GO:0005507">
    <property type="term" value="F:copper ion binding"/>
    <property type="evidence" value="ECO:0007669"/>
    <property type="project" value="TreeGrafter"/>
</dbReference>
<evidence type="ECO:0000256" key="3">
    <source>
        <dbReference type="ARBA" id="ARBA00022967"/>
    </source>
</evidence>
<dbReference type="PANTHER" id="PTHR43520:SF22">
    <property type="entry name" value="COPPER-TRANSPORTING ATPASE PAA1, CHLOROPLASTIC"/>
    <property type="match status" value="1"/>
</dbReference>
<dbReference type="Gene3D" id="3.40.1110.10">
    <property type="entry name" value="Calcium-transporting ATPase, cytoplasmic domain N"/>
    <property type="match status" value="1"/>
</dbReference>
<comment type="caution">
    <text evidence="6">The sequence shown here is derived from an EMBL/GenBank/DDBJ whole genome shotgun (WGS) entry which is preliminary data.</text>
</comment>
<organism evidence="6 7">
    <name type="scientific">Dillenia turbinata</name>
    <dbReference type="NCBI Taxonomy" id="194707"/>
    <lineage>
        <taxon>Eukaryota</taxon>
        <taxon>Viridiplantae</taxon>
        <taxon>Streptophyta</taxon>
        <taxon>Embryophyta</taxon>
        <taxon>Tracheophyta</taxon>
        <taxon>Spermatophyta</taxon>
        <taxon>Magnoliopsida</taxon>
        <taxon>eudicotyledons</taxon>
        <taxon>Gunneridae</taxon>
        <taxon>Pentapetalae</taxon>
        <taxon>Dilleniales</taxon>
        <taxon>Dilleniaceae</taxon>
        <taxon>Dillenia</taxon>
    </lineage>
</organism>
<dbReference type="Pfam" id="PF00702">
    <property type="entry name" value="Hydrolase"/>
    <property type="match status" value="1"/>
</dbReference>
<gene>
    <name evidence="6" type="ORF">RJ641_013278</name>
</gene>
<evidence type="ECO:0000313" key="6">
    <source>
        <dbReference type="EMBL" id="KAK6945734.1"/>
    </source>
</evidence>
<dbReference type="InterPro" id="IPR023299">
    <property type="entry name" value="ATPase_P-typ_cyto_dom_N"/>
</dbReference>